<dbReference type="KEGG" id="spir:CWM47_03295"/>
<proteinExistence type="predicted"/>
<evidence type="ECO:0000313" key="1">
    <source>
        <dbReference type="EMBL" id="AUD00923.1"/>
    </source>
</evidence>
<evidence type="ECO:0008006" key="3">
    <source>
        <dbReference type="Google" id="ProtNLM"/>
    </source>
</evidence>
<keyword evidence="2" id="KW-1185">Reference proteome</keyword>
<organism evidence="1 2">
    <name type="scientific">Spirosoma pollinicola</name>
    <dbReference type="NCBI Taxonomy" id="2057025"/>
    <lineage>
        <taxon>Bacteria</taxon>
        <taxon>Pseudomonadati</taxon>
        <taxon>Bacteroidota</taxon>
        <taxon>Cytophagia</taxon>
        <taxon>Cytophagales</taxon>
        <taxon>Cytophagaceae</taxon>
        <taxon>Spirosoma</taxon>
    </lineage>
</organism>
<evidence type="ECO:0000313" key="2">
    <source>
        <dbReference type="Proteomes" id="UP000232883"/>
    </source>
</evidence>
<dbReference type="Proteomes" id="UP000232883">
    <property type="component" value="Chromosome"/>
</dbReference>
<dbReference type="OrthoDB" id="906112at2"/>
<gene>
    <name evidence="1" type="ORF">CWM47_03295</name>
</gene>
<reference evidence="1 2" key="1">
    <citation type="submission" date="2017-11" db="EMBL/GenBank/DDBJ databases">
        <title>Taxonomic description and genome sequences of Spirosoma HA7 sp. nov., isolated from pollen microhabitat of Corylus avellana.</title>
        <authorList>
            <person name="Ambika Manirajan B."/>
            <person name="Suarez C."/>
            <person name="Ratering S."/>
            <person name="Geissler-Plaum R."/>
            <person name="Cardinale M."/>
            <person name="Sylvia S."/>
        </authorList>
    </citation>
    <scope>NUCLEOTIDE SEQUENCE [LARGE SCALE GENOMIC DNA]</scope>
    <source>
        <strain evidence="1 2">HA7</strain>
    </source>
</reference>
<accession>A0A2K8YTH1</accession>
<protein>
    <recommendedName>
        <fullName evidence="3">DUF4038 domain-containing protein</fullName>
    </recommendedName>
</protein>
<sequence>MSLATRPSWLTPTDFWIARAQKEAPNFTLPEGKQHFAVRKRTDITSDSIVGKASVNAVMDTAASNEKQINWIHSSIWGNSGKSPATSGQAISQLTQQDCENVAMTLPLCYAEANEIYEGNPWGSSDHHLIQFRWFYNKRRAMYAAANNGAGLPYRNYGTYGAWDVYNGDPWQYQTGDGSNKAPNDPFFKAKIASVSAARASCDYFTTREPEGVGAIIKHYADQINYASRYYNKAFAAEVMALGMGATPGIPPAKLIFVMWPHIEGLNGNDGFQHNGYYVDRRIGNVGTVRTFNKHPQIDYDYLVGNVFCIGFCRTIGYLPFDERTHYGVDPMSMRSGDSNSTWMPFVNGTPAPETADGYPDEPMRWHDAGPEAAYYYSLCTRTAGEPWRYCRYQEEGSGWVDPKTDGTTILEHASANDGAYSVNGRRGRADAMYRVKGSALDVWVFDPSRPKNSKKTITLEPLPGKQIQLSAQGSKLYLYNETI</sequence>
<dbReference type="EMBL" id="CP025096">
    <property type="protein sequence ID" value="AUD00923.1"/>
    <property type="molecule type" value="Genomic_DNA"/>
</dbReference>
<dbReference type="AlphaFoldDB" id="A0A2K8YTH1"/>
<name>A0A2K8YTH1_9BACT</name>
<dbReference type="RefSeq" id="WP_100986346.1">
    <property type="nucleotide sequence ID" value="NZ_CP025096.1"/>
</dbReference>